<dbReference type="EMBL" id="KN833858">
    <property type="protein sequence ID" value="KIK16404.1"/>
    <property type="molecule type" value="Genomic_DNA"/>
</dbReference>
<gene>
    <name evidence="1" type="ORF">PISMIDRAFT_686332</name>
</gene>
<dbReference type="AlphaFoldDB" id="A0A0C9YRE2"/>
<organism evidence="1 2">
    <name type="scientific">Pisolithus microcarpus 441</name>
    <dbReference type="NCBI Taxonomy" id="765257"/>
    <lineage>
        <taxon>Eukaryota</taxon>
        <taxon>Fungi</taxon>
        <taxon>Dikarya</taxon>
        <taxon>Basidiomycota</taxon>
        <taxon>Agaricomycotina</taxon>
        <taxon>Agaricomycetes</taxon>
        <taxon>Agaricomycetidae</taxon>
        <taxon>Boletales</taxon>
        <taxon>Sclerodermatineae</taxon>
        <taxon>Pisolithaceae</taxon>
        <taxon>Pisolithus</taxon>
    </lineage>
</organism>
<protein>
    <submittedName>
        <fullName evidence="1">Uncharacterized protein</fullName>
    </submittedName>
</protein>
<reference evidence="1 2" key="1">
    <citation type="submission" date="2014-04" db="EMBL/GenBank/DDBJ databases">
        <authorList>
            <consortium name="DOE Joint Genome Institute"/>
            <person name="Kuo A."/>
            <person name="Kohler A."/>
            <person name="Costa M.D."/>
            <person name="Nagy L.G."/>
            <person name="Floudas D."/>
            <person name="Copeland A."/>
            <person name="Barry K.W."/>
            <person name="Cichocki N."/>
            <person name="Veneault-Fourrey C."/>
            <person name="LaButti K."/>
            <person name="Lindquist E.A."/>
            <person name="Lipzen A."/>
            <person name="Lundell T."/>
            <person name="Morin E."/>
            <person name="Murat C."/>
            <person name="Sun H."/>
            <person name="Tunlid A."/>
            <person name="Henrissat B."/>
            <person name="Grigoriev I.V."/>
            <person name="Hibbett D.S."/>
            <person name="Martin F."/>
            <person name="Nordberg H.P."/>
            <person name="Cantor M.N."/>
            <person name="Hua S.X."/>
        </authorList>
    </citation>
    <scope>NUCLEOTIDE SEQUENCE [LARGE SCALE GENOMIC DNA]</scope>
    <source>
        <strain evidence="1 2">441</strain>
    </source>
</reference>
<sequence length="75" mass="8656">MRNTKHVVLWVMDEGVLHVPAMRTFGFENYSVRGRSHAPSAARSLHRAKHFVTRTWETRHTVCSGSLRPHSEVVF</sequence>
<feature type="non-terminal residue" evidence="1">
    <location>
        <position position="75"/>
    </location>
</feature>
<evidence type="ECO:0000313" key="1">
    <source>
        <dbReference type="EMBL" id="KIK16404.1"/>
    </source>
</evidence>
<accession>A0A0C9YRE2</accession>
<dbReference type="HOGENOM" id="CLU_2677837_0_0_1"/>
<proteinExistence type="predicted"/>
<keyword evidence="2" id="KW-1185">Reference proteome</keyword>
<evidence type="ECO:0000313" key="2">
    <source>
        <dbReference type="Proteomes" id="UP000054018"/>
    </source>
</evidence>
<name>A0A0C9YRE2_9AGAM</name>
<dbReference type="Proteomes" id="UP000054018">
    <property type="component" value="Unassembled WGS sequence"/>
</dbReference>
<reference evidence="2" key="2">
    <citation type="submission" date="2015-01" db="EMBL/GenBank/DDBJ databases">
        <title>Evolutionary Origins and Diversification of the Mycorrhizal Mutualists.</title>
        <authorList>
            <consortium name="DOE Joint Genome Institute"/>
            <consortium name="Mycorrhizal Genomics Consortium"/>
            <person name="Kohler A."/>
            <person name="Kuo A."/>
            <person name="Nagy L.G."/>
            <person name="Floudas D."/>
            <person name="Copeland A."/>
            <person name="Barry K.W."/>
            <person name="Cichocki N."/>
            <person name="Veneault-Fourrey C."/>
            <person name="LaButti K."/>
            <person name="Lindquist E.A."/>
            <person name="Lipzen A."/>
            <person name="Lundell T."/>
            <person name="Morin E."/>
            <person name="Murat C."/>
            <person name="Riley R."/>
            <person name="Ohm R."/>
            <person name="Sun H."/>
            <person name="Tunlid A."/>
            <person name="Henrissat B."/>
            <person name="Grigoriev I.V."/>
            <person name="Hibbett D.S."/>
            <person name="Martin F."/>
        </authorList>
    </citation>
    <scope>NUCLEOTIDE SEQUENCE [LARGE SCALE GENOMIC DNA]</scope>
    <source>
        <strain evidence="2">441</strain>
    </source>
</reference>